<dbReference type="Gene3D" id="3.20.20.100">
    <property type="entry name" value="NADP-dependent oxidoreductase domain"/>
    <property type="match status" value="1"/>
</dbReference>
<dbReference type="InterPro" id="IPR036812">
    <property type="entry name" value="NAD(P)_OxRdtase_dom_sf"/>
</dbReference>
<dbReference type="PANTHER" id="PTHR43625">
    <property type="entry name" value="AFLATOXIN B1 ALDEHYDE REDUCTASE"/>
    <property type="match status" value="1"/>
</dbReference>
<dbReference type="PRINTS" id="PR00069">
    <property type="entry name" value="ALDKETRDTASE"/>
</dbReference>
<dbReference type="InterPro" id="IPR023210">
    <property type="entry name" value="NADP_OxRdtase_dom"/>
</dbReference>
<keyword evidence="1 3" id="KW-0560">Oxidoreductase</keyword>
<dbReference type="InterPro" id="IPR020471">
    <property type="entry name" value="AKR"/>
</dbReference>
<feature type="domain" description="NADP-dependent oxidoreductase" evidence="2">
    <location>
        <begin position="25"/>
        <end position="313"/>
    </location>
</feature>
<dbReference type="EC" id="1.1.1.-" evidence="3"/>
<evidence type="ECO:0000259" key="2">
    <source>
        <dbReference type="Pfam" id="PF00248"/>
    </source>
</evidence>
<keyword evidence="4" id="KW-1185">Reference proteome</keyword>
<dbReference type="InterPro" id="IPR050791">
    <property type="entry name" value="Aldo-Keto_reductase"/>
</dbReference>
<accession>A0ABZ0HVJ7</accession>
<evidence type="ECO:0000256" key="1">
    <source>
        <dbReference type="ARBA" id="ARBA00023002"/>
    </source>
</evidence>
<dbReference type="GO" id="GO:0016491">
    <property type="term" value="F:oxidoreductase activity"/>
    <property type="evidence" value="ECO:0007669"/>
    <property type="project" value="UniProtKB-KW"/>
</dbReference>
<name>A0ABZ0HVJ7_9HYPH</name>
<dbReference type="PANTHER" id="PTHR43625:SF40">
    <property type="entry name" value="ALDO-KETO REDUCTASE YAKC [NADP(+)]"/>
    <property type="match status" value="1"/>
</dbReference>
<dbReference type="RefSeq" id="WP_407340383.1">
    <property type="nucleotide sequence ID" value="NZ_CP136862.1"/>
</dbReference>
<evidence type="ECO:0000313" key="4">
    <source>
        <dbReference type="Proteomes" id="UP001626536"/>
    </source>
</evidence>
<sequence>MSNPRSPSVTSFRRLGASDLRVSALGLGCMSFSGVYGPCEDADGAAVIKAALNAGINFLDTADMYGWGHNETLVGHAIAGRRDDIVLATKFGHVLTPSGATVINGRPDYLFSACDASLRRLKVDHIDLYYQHRVDPQVPIDETVGAMAELVQKGKARAIGLSEARPETIRRAHRIYPVTAVQMEYSLLYRTEAEEVLAVTRELGIGFVAYSPLGRGLLTGAVKSAGDVAGDRRAQHPRFEAKNFGRNRSLVDRVADMAKSKGCTTAQLALAFILAQGDDVTPIPGTKKIARLYENIGALSVELAEADLEELAGLVPQDAVAGERYPEDSLKNAYR</sequence>
<dbReference type="CDD" id="cd19076">
    <property type="entry name" value="AKR_AKR13A_13D"/>
    <property type="match status" value="1"/>
</dbReference>
<dbReference type="EMBL" id="CP136862">
    <property type="protein sequence ID" value="WOJ90797.1"/>
    <property type="molecule type" value="Genomic_DNA"/>
</dbReference>
<proteinExistence type="predicted"/>
<reference evidence="3 4" key="1">
    <citation type="submission" date="2023-10" db="EMBL/GenBank/DDBJ databases">
        <title>Novel methanotroph of the genus Methylocapsa from a subarctic wetland.</title>
        <authorList>
            <person name="Belova S.E."/>
            <person name="Oshkin I.Y."/>
            <person name="Miroshnikov K."/>
            <person name="Dedysh S.N."/>
        </authorList>
    </citation>
    <scope>NUCLEOTIDE SEQUENCE [LARGE SCALE GENOMIC DNA]</scope>
    <source>
        <strain evidence="3 4">RX1</strain>
    </source>
</reference>
<dbReference type="Proteomes" id="UP001626536">
    <property type="component" value="Chromosome"/>
</dbReference>
<gene>
    <name evidence="3" type="ORF">RZS28_05790</name>
</gene>
<organism evidence="3 4">
    <name type="scientific">Methylocapsa polymorpha</name>
    <dbReference type="NCBI Taxonomy" id="3080828"/>
    <lineage>
        <taxon>Bacteria</taxon>
        <taxon>Pseudomonadati</taxon>
        <taxon>Pseudomonadota</taxon>
        <taxon>Alphaproteobacteria</taxon>
        <taxon>Hyphomicrobiales</taxon>
        <taxon>Beijerinckiaceae</taxon>
        <taxon>Methylocapsa</taxon>
    </lineage>
</organism>
<dbReference type="SUPFAM" id="SSF51430">
    <property type="entry name" value="NAD(P)-linked oxidoreductase"/>
    <property type="match status" value="1"/>
</dbReference>
<dbReference type="Pfam" id="PF00248">
    <property type="entry name" value="Aldo_ket_red"/>
    <property type="match status" value="1"/>
</dbReference>
<evidence type="ECO:0000313" key="3">
    <source>
        <dbReference type="EMBL" id="WOJ90797.1"/>
    </source>
</evidence>
<protein>
    <submittedName>
        <fullName evidence="3">Aldo/keto reductase</fullName>
        <ecNumber evidence="3">1.1.1.-</ecNumber>
    </submittedName>
</protein>